<comment type="caution">
    <text evidence="1">The sequence shown here is derived from an EMBL/GenBank/DDBJ whole genome shotgun (WGS) entry which is preliminary data.</text>
</comment>
<dbReference type="NCBIfam" id="TIGR02122">
    <property type="entry name" value="TRAP_TAXI"/>
    <property type="match status" value="1"/>
</dbReference>
<dbReference type="Proteomes" id="UP000245998">
    <property type="component" value="Unassembled WGS sequence"/>
</dbReference>
<protein>
    <recommendedName>
        <fullName evidence="3">TRAP transporter substrate-binding protein</fullName>
    </recommendedName>
</protein>
<dbReference type="SUPFAM" id="SSF53850">
    <property type="entry name" value="Periplasmic binding protein-like II"/>
    <property type="match status" value="1"/>
</dbReference>
<organism evidence="1 2">
    <name type="scientific">Pueribacillus theae</name>
    <dbReference type="NCBI Taxonomy" id="2171751"/>
    <lineage>
        <taxon>Bacteria</taxon>
        <taxon>Bacillati</taxon>
        <taxon>Bacillota</taxon>
        <taxon>Bacilli</taxon>
        <taxon>Bacillales</taxon>
        <taxon>Bacillaceae</taxon>
        <taxon>Pueribacillus</taxon>
    </lineage>
</organism>
<evidence type="ECO:0000313" key="1">
    <source>
        <dbReference type="EMBL" id="PWA12544.1"/>
    </source>
</evidence>
<dbReference type="EMBL" id="QCZG01000008">
    <property type="protein sequence ID" value="PWA12544.1"/>
    <property type="molecule type" value="Genomic_DNA"/>
</dbReference>
<evidence type="ECO:0000313" key="2">
    <source>
        <dbReference type="Proteomes" id="UP000245998"/>
    </source>
</evidence>
<gene>
    <name evidence="1" type="ORF">DCC39_05910</name>
</gene>
<reference evidence="1 2" key="1">
    <citation type="submission" date="2018-04" db="EMBL/GenBank/DDBJ databases">
        <title>Camelliibacillus theae gen. nov., sp. nov., isolated from Pu'er tea.</title>
        <authorList>
            <person name="Niu L."/>
        </authorList>
    </citation>
    <scope>NUCLEOTIDE SEQUENCE [LARGE SCALE GENOMIC DNA]</scope>
    <source>
        <strain evidence="1 2">T8</strain>
    </source>
</reference>
<dbReference type="AlphaFoldDB" id="A0A2U1K5R5"/>
<sequence length="356" mass="39068">MMKKYMSFRWFTSFILVLGLSLVIVGCGSNGSENAEKKSGNNGKVANGDPIDLKLATNNTQTSWYQFSSALAEVLKKTSPPINLEVLPIAGGTGNVELIDQGEADFALVHNVASKWAYEGTVAFDKKYENLRGLVGGINDYYVGIIARTDFLKKNNIDSLADIKEKKIPVRVITNPVGTLAEYSTRLTLEAYGLDYDMIKDFGGSVELTSNDVIKSSFQNGQADIHILVMTKAHPVITELALSTDITVMAMEDDIMTSLQEYGFENDTYPSGQFKGQDYDVNTVGFVASYITDKDMDEEVAYTITKAINENKEALVQGHSSVKDFDPSKAADENLTGVPLHPGAQRYYEEVGVLKK</sequence>
<proteinExistence type="predicted"/>
<name>A0A2U1K5R5_9BACI</name>
<dbReference type="Pfam" id="PF16868">
    <property type="entry name" value="NMT1_3"/>
    <property type="match status" value="1"/>
</dbReference>
<keyword evidence="2" id="KW-1185">Reference proteome</keyword>
<dbReference type="InterPro" id="IPR011852">
    <property type="entry name" value="TRAP_TAXI"/>
</dbReference>
<dbReference type="PROSITE" id="PS51257">
    <property type="entry name" value="PROKAR_LIPOPROTEIN"/>
    <property type="match status" value="1"/>
</dbReference>
<dbReference type="OrthoDB" id="9776669at2"/>
<dbReference type="Gene3D" id="3.40.190.10">
    <property type="entry name" value="Periplasmic binding protein-like II"/>
    <property type="match status" value="2"/>
</dbReference>
<accession>A0A2U1K5R5</accession>
<dbReference type="PANTHER" id="PTHR42941">
    <property type="entry name" value="SLL1037 PROTEIN"/>
    <property type="match status" value="1"/>
</dbReference>
<evidence type="ECO:0008006" key="3">
    <source>
        <dbReference type="Google" id="ProtNLM"/>
    </source>
</evidence>
<dbReference type="PANTHER" id="PTHR42941:SF1">
    <property type="entry name" value="SLL1037 PROTEIN"/>
    <property type="match status" value="1"/>
</dbReference>